<accession>A0A7R9Q0K7</accession>
<dbReference type="Proteomes" id="UP000759131">
    <property type="component" value="Unassembled WGS sequence"/>
</dbReference>
<dbReference type="EMBL" id="CAJPIZ010005053">
    <property type="protein sequence ID" value="CAG2108224.1"/>
    <property type="molecule type" value="Genomic_DNA"/>
</dbReference>
<gene>
    <name evidence="1" type="ORF">OSB1V03_LOCUS8219</name>
</gene>
<proteinExistence type="predicted"/>
<keyword evidence="2" id="KW-1185">Reference proteome</keyword>
<dbReference type="AlphaFoldDB" id="A0A7R9Q0K7"/>
<evidence type="ECO:0000313" key="1">
    <source>
        <dbReference type="EMBL" id="CAD7627794.1"/>
    </source>
</evidence>
<reference evidence="1" key="1">
    <citation type="submission" date="2020-11" db="EMBL/GenBank/DDBJ databases">
        <authorList>
            <person name="Tran Van P."/>
        </authorList>
    </citation>
    <scope>NUCLEOTIDE SEQUENCE</scope>
</reference>
<dbReference type="EMBL" id="OC859628">
    <property type="protein sequence ID" value="CAD7627794.1"/>
    <property type="molecule type" value="Genomic_DNA"/>
</dbReference>
<name>A0A7R9Q0K7_9ACAR</name>
<evidence type="ECO:0000313" key="2">
    <source>
        <dbReference type="Proteomes" id="UP000759131"/>
    </source>
</evidence>
<sequence length="142" mass="16178">MSPQPQHTSLIQVEELHQVPNLSTPQYTSPQAKLSSQIQIYPMILVSATFVKRPLGQHTSKHKTPSSAHLKTQVFPVILVSTTFVEPPKTKCNLLEQIDADFNWDRFITYFVPDSTRIMVNIPRHKKPKISEIPYSSDIVNI</sequence>
<organism evidence="1">
    <name type="scientific">Medioppia subpectinata</name>
    <dbReference type="NCBI Taxonomy" id="1979941"/>
    <lineage>
        <taxon>Eukaryota</taxon>
        <taxon>Metazoa</taxon>
        <taxon>Ecdysozoa</taxon>
        <taxon>Arthropoda</taxon>
        <taxon>Chelicerata</taxon>
        <taxon>Arachnida</taxon>
        <taxon>Acari</taxon>
        <taxon>Acariformes</taxon>
        <taxon>Sarcoptiformes</taxon>
        <taxon>Oribatida</taxon>
        <taxon>Brachypylina</taxon>
        <taxon>Oppioidea</taxon>
        <taxon>Oppiidae</taxon>
        <taxon>Medioppia</taxon>
    </lineage>
</organism>
<protein>
    <submittedName>
        <fullName evidence="1">Uncharacterized protein</fullName>
    </submittedName>
</protein>